<feature type="domain" description="Biotin carboxylation" evidence="16">
    <location>
        <begin position="497"/>
        <end position="1105"/>
    </location>
</feature>
<gene>
    <name evidence="19" type="primary">ACC1</name>
    <name evidence="19" type="ORF">PRCDC_1468800</name>
</gene>
<evidence type="ECO:0000259" key="18">
    <source>
        <dbReference type="PROSITE" id="PS50989"/>
    </source>
</evidence>
<evidence type="ECO:0000256" key="4">
    <source>
        <dbReference type="ARBA" id="ARBA00022741"/>
    </source>
</evidence>
<dbReference type="PROSITE" id="PS50968">
    <property type="entry name" value="BIOTINYL_LIPOYL"/>
    <property type="match status" value="1"/>
</dbReference>
<keyword evidence="20" id="KW-1185">Reference proteome</keyword>
<evidence type="ECO:0000256" key="7">
    <source>
        <dbReference type="ARBA" id="ARBA00023268"/>
    </source>
</evidence>
<evidence type="ECO:0000256" key="3">
    <source>
        <dbReference type="ARBA" id="ARBA00022598"/>
    </source>
</evidence>
<feature type="region of interest" description="Disordered" evidence="12">
    <location>
        <begin position="1467"/>
        <end position="1534"/>
    </location>
</feature>
<dbReference type="InterPro" id="IPR016185">
    <property type="entry name" value="PreATP-grasp_dom_sf"/>
</dbReference>
<dbReference type="EMBL" id="HG810775">
    <property type="protein sequence ID" value="CDO67160.1"/>
    <property type="molecule type" value="Genomic_DNA"/>
</dbReference>
<comment type="pathway">
    <text evidence="2">Lipid metabolism; malonyl-CoA biosynthesis; malonyl-CoA from acetyl-CoA: step 1/1.</text>
</comment>
<dbReference type="GO" id="GO:2001295">
    <property type="term" value="P:malonyl-CoA biosynthetic process"/>
    <property type="evidence" value="ECO:0007669"/>
    <property type="project" value="UniProtKB-UniPathway"/>
</dbReference>
<dbReference type="Pfam" id="PF01039">
    <property type="entry name" value="Carboxyl_trans"/>
    <property type="match status" value="2"/>
</dbReference>
<reference evidence="19" key="2">
    <citation type="submission" date="2014-05" db="EMBL/GenBank/DDBJ databases">
        <title>The genome sequences of chimpanzee malaria parasites reveal the path to human adaptation.</title>
        <authorList>
            <person name="Otto T.D."/>
            <person name="Rayner J.C."/>
            <person name="Boehme U."/>
            <person name="Pain A."/>
            <person name="Spottiswoode N."/>
            <person name="Sanders M."/>
            <person name="Quail M."/>
            <person name="Ollomo B."/>
            <person name="Renaud F."/>
            <person name="Thomas A.W."/>
            <person name="Prugnolle F."/>
            <person name="Conway D.J."/>
            <person name="Newbold C."/>
            <person name="Berriman M."/>
        </authorList>
    </citation>
    <scope>NUCLEOTIDE SEQUENCE [LARGE SCALE GENOMIC DNA]</scope>
    <source>
        <strain evidence="19">CDC</strain>
    </source>
</reference>
<dbReference type="Gene3D" id="2.40.460.10">
    <property type="entry name" value="Biotin dependent carboxylase carboxyltransferase"/>
    <property type="match status" value="1"/>
</dbReference>
<dbReference type="FunFam" id="3.90.1770.10:FF:000002">
    <property type="entry name" value="Biotin carboxylase subunit of acetyl CoA carboxylase"/>
    <property type="match status" value="1"/>
</dbReference>
<dbReference type="FunFam" id="3.90.226.10:FF:000117">
    <property type="entry name" value="Biotin carboxylase subunit of acetyl CoA carboxylase, putative"/>
    <property type="match status" value="1"/>
</dbReference>
<dbReference type="InterPro" id="IPR000089">
    <property type="entry name" value="Biotin_lipoyl"/>
</dbReference>
<dbReference type="GO" id="GO:0003989">
    <property type="term" value="F:acetyl-CoA carboxylase activity"/>
    <property type="evidence" value="ECO:0007669"/>
    <property type="project" value="UniProtKB-EC"/>
</dbReference>
<evidence type="ECO:0000256" key="1">
    <source>
        <dbReference type="ARBA" id="ARBA00001953"/>
    </source>
</evidence>
<dbReference type="PANTHER" id="PTHR45728:SF3">
    <property type="entry name" value="ACETYL-COA CARBOXYLASE"/>
    <property type="match status" value="1"/>
</dbReference>
<dbReference type="Gene3D" id="3.30.1490.20">
    <property type="entry name" value="ATP-grasp fold, A domain"/>
    <property type="match status" value="1"/>
</dbReference>
<evidence type="ECO:0000256" key="10">
    <source>
        <dbReference type="PROSITE-ProRule" id="PRU00409"/>
    </source>
</evidence>
<feature type="compositionally biased region" description="Low complexity" evidence="12">
    <location>
        <begin position="1651"/>
        <end position="1677"/>
    </location>
</feature>
<dbReference type="Pfam" id="PF02786">
    <property type="entry name" value="CPSase_L_D2"/>
    <property type="match status" value="1"/>
</dbReference>
<dbReference type="InterPro" id="IPR011762">
    <property type="entry name" value="COA_CT_N"/>
</dbReference>
<dbReference type="InterPro" id="IPR034733">
    <property type="entry name" value="AcCoA_carboxyl_beta"/>
</dbReference>
<dbReference type="CDD" id="cd06850">
    <property type="entry name" value="biotinyl_domain"/>
    <property type="match status" value="1"/>
</dbReference>
<evidence type="ECO:0000256" key="8">
    <source>
        <dbReference type="ARBA" id="ARBA00048065"/>
    </source>
</evidence>
<dbReference type="PROSITE" id="PS50989">
    <property type="entry name" value="COA_CT_CTER"/>
    <property type="match status" value="1"/>
</dbReference>
<dbReference type="GO" id="GO:0005524">
    <property type="term" value="F:ATP binding"/>
    <property type="evidence" value="ECO:0007669"/>
    <property type="project" value="UniProtKB-UniRule"/>
</dbReference>
<dbReference type="UniPathway" id="UPA00655">
    <property type="reaction ID" value="UER00711"/>
</dbReference>
<dbReference type="PROSITE" id="PS50975">
    <property type="entry name" value="ATP_GRASP"/>
    <property type="match status" value="1"/>
</dbReference>
<feature type="chain" id="PRO_5001591782" evidence="13">
    <location>
        <begin position="22"/>
        <end position="3389"/>
    </location>
</feature>
<evidence type="ECO:0000313" key="19">
    <source>
        <dbReference type="EMBL" id="CDO67160.1"/>
    </source>
</evidence>
<dbReference type="Gene3D" id="3.30.470.20">
    <property type="entry name" value="ATP-grasp fold, B domain"/>
    <property type="match status" value="2"/>
</dbReference>
<feature type="domain" description="Lipoyl-binding" evidence="14">
    <location>
        <begin position="1259"/>
        <end position="1333"/>
    </location>
</feature>
<feature type="region of interest" description="Disordered" evidence="12">
    <location>
        <begin position="2436"/>
        <end position="2468"/>
    </location>
</feature>
<dbReference type="FunFam" id="2.40.50.100:FF:000072">
    <property type="entry name" value="Biotin carboxylase subunit of acetyl CoA carboxylase"/>
    <property type="match status" value="1"/>
</dbReference>
<evidence type="ECO:0000256" key="6">
    <source>
        <dbReference type="ARBA" id="ARBA00023267"/>
    </source>
</evidence>
<dbReference type="InterPro" id="IPR049076">
    <property type="entry name" value="ACCA"/>
</dbReference>
<dbReference type="Proteomes" id="UP000027581">
    <property type="component" value="Unassembled WGS sequence"/>
</dbReference>
<dbReference type="SMART" id="SM00878">
    <property type="entry name" value="Biotin_carb_C"/>
    <property type="match status" value="1"/>
</dbReference>
<dbReference type="Gene3D" id="3.40.50.20">
    <property type="match status" value="1"/>
</dbReference>
<dbReference type="Gene3D" id="3.90.226.10">
    <property type="entry name" value="2-enoyl-CoA Hydratase, Chain A, domain 1"/>
    <property type="match status" value="2"/>
</dbReference>
<dbReference type="PROSITE" id="PS50980">
    <property type="entry name" value="COA_CT_NTER"/>
    <property type="match status" value="1"/>
</dbReference>
<reference evidence="19" key="1">
    <citation type="submission" date="2014-01" db="EMBL/GenBank/DDBJ databases">
        <authorList>
            <person name="Aslett M."/>
        </authorList>
    </citation>
    <scope>NUCLEOTIDE SEQUENCE</scope>
    <source>
        <strain evidence="19">CDC</strain>
    </source>
</reference>
<dbReference type="EC" id="6.3.4.14" evidence="19"/>
<keyword evidence="4 10" id="KW-0547">Nucleotide-binding</keyword>
<feature type="region of interest" description="Disordered" evidence="12">
    <location>
        <begin position="112"/>
        <end position="131"/>
    </location>
</feature>
<dbReference type="PROSITE" id="PS50979">
    <property type="entry name" value="BC"/>
    <property type="match status" value="1"/>
</dbReference>
<dbReference type="PROSITE" id="PS00866">
    <property type="entry name" value="CPSASE_1"/>
    <property type="match status" value="1"/>
</dbReference>
<dbReference type="InterPro" id="IPR005481">
    <property type="entry name" value="BC-like_N"/>
</dbReference>
<dbReference type="VEuPathDB" id="PlasmoDB:PRCDC_1468800"/>
<dbReference type="GO" id="GO:0046872">
    <property type="term" value="F:metal ion binding"/>
    <property type="evidence" value="ECO:0007669"/>
    <property type="project" value="InterPro"/>
</dbReference>
<evidence type="ECO:0000256" key="5">
    <source>
        <dbReference type="ARBA" id="ARBA00022840"/>
    </source>
</evidence>
<feature type="region of interest" description="Disordered" evidence="12">
    <location>
        <begin position="1644"/>
        <end position="1685"/>
    </location>
</feature>
<evidence type="ECO:0000256" key="11">
    <source>
        <dbReference type="SAM" id="Coils"/>
    </source>
</evidence>
<dbReference type="Gene3D" id="3.90.1770.10">
    <property type="entry name" value="PreATP-grasp domain"/>
    <property type="match status" value="1"/>
</dbReference>
<dbReference type="SUPFAM" id="SSF52096">
    <property type="entry name" value="ClpP/crotonase"/>
    <property type="match status" value="2"/>
</dbReference>
<keyword evidence="3 19" id="KW-0436">Ligase</keyword>
<dbReference type="InterPro" id="IPR011763">
    <property type="entry name" value="COA_CT_C"/>
</dbReference>
<dbReference type="PANTHER" id="PTHR45728">
    <property type="entry name" value="ACETYL-COA CARBOXYLASE, ISOFORM A"/>
    <property type="match status" value="1"/>
</dbReference>
<evidence type="ECO:0000256" key="9">
    <source>
        <dbReference type="ARBA" id="ARBA00048600"/>
    </source>
</evidence>
<proteinExistence type="predicted"/>
<dbReference type="SUPFAM" id="SSF51246">
    <property type="entry name" value="Rudiment single hybrid motif"/>
    <property type="match status" value="1"/>
</dbReference>
<evidence type="ECO:0000256" key="12">
    <source>
        <dbReference type="SAM" id="MobiDB-lite"/>
    </source>
</evidence>
<comment type="catalytic activity">
    <reaction evidence="9">
        <text>N(6)-biotinyl-L-lysyl-[protein] + hydrogencarbonate + ATP = N(6)-carboxybiotinyl-L-lysyl-[protein] + ADP + phosphate + H(+)</text>
        <dbReference type="Rhea" id="RHEA:13501"/>
        <dbReference type="Rhea" id="RHEA-COMP:10505"/>
        <dbReference type="Rhea" id="RHEA-COMP:10506"/>
        <dbReference type="ChEBI" id="CHEBI:15378"/>
        <dbReference type="ChEBI" id="CHEBI:17544"/>
        <dbReference type="ChEBI" id="CHEBI:30616"/>
        <dbReference type="ChEBI" id="CHEBI:43474"/>
        <dbReference type="ChEBI" id="CHEBI:83144"/>
        <dbReference type="ChEBI" id="CHEBI:83145"/>
        <dbReference type="ChEBI" id="CHEBI:456216"/>
        <dbReference type="EC" id="6.3.4.14"/>
    </reaction>
</comment>
<dbReference type="VEuPathDB" id="PlasmoDB:PRG01_1469500"/>
<dbReference type="InterPro" id="IPR011053">
    <property type="entry name" value="Single_hybrid_motif"/>
</dbReference>
<evidence type="ECO:0000256" key="13">
    <source>
        <dbReference type="SAM" id="SignalP"/>
    </source>
</evidence>
<dbReference type="InterPro" id="IPR011764">
    <property type="entry name" value="Biotin_carboxylation_dom"/>
</dbReference>
<dbReference type="InterPro" id="IPR011761">
    <property type="entry name" value="ATP-grasp"/>
</dbReference>
<feature type="compositionally biased region" description="Basic and acidic residues" evidence="12">
    <location>
        <begin position="2436"/>
        <end position="2451"/>
    </location>
</feature>
<feature type="coiled-coil region" evidence="11">
    <location>
        <begin position="3302"/>
        <end position="3329"/>
    </location>
</feature>
<dbReference type="InterPro" id="IPR011054">
    <property type="entry name" value="Rudment_hybrid_motif"/>
</dbReference>
<protein>
    <submittedName>
        <fullName evidence="19">Biotin carboxylase subunit of acetyl CoA carboxylase, putative</fullName>
        <ecNumber evidence="19">6.3.4.14</ecNumber>
    </submittedName>
</protein>
<evidence type="ECO:0000259" key="17">
    <source>
        <dbReference type="PROSITE" id="PS50980"/>
    </source>
</evidence>
<evidence type="ECO:0000259" key="16">
    <source>
        <dbReference type="PROSITE" id="PS50979"/>
    </source>
</evidence>
<keyword evidence="13" id="KW-0732">Signal</keyword>
<dbReference type="Pfam" id="PF00364">
    <property type="entry name" value="Biotin_lipoyl"/>
    <property type="match status" value="1"/>
</dbReference>
<dbReference type="PROSITE" id="PS00867">
    <property type="entry name" value="CPSASE_2"/>
    <property type="match status" value="1"/>
</dbReference>
<feature type="domain" description="ATP-grasp" evidence="15">
    <location>
        <begin position="649"/>
        <end position="841"/>
    </location>
</feature>
<comment type="catalytic activity">
    <reaction evidence="8">
        <text>hydrogencarbonate + acetyl-CoA + ATP = malonyl-CoA + ADP + phosphate + H(+)</text>
        <dbReference type="Rhea" id="RHEA:11308"/>
        <dbReference type="ChEBI" id="CHEBI:15378"/>
        <dbReference type="ChEBI" id="CHEBI:17544"/>
        <dbReference type="ChEBI" id="CHEBI:30616"/>
        <dbReference type="ChEBI" id="CHEBI:43474"/>
        <dbReference type="ChEBI" id="CHEBI:57288"/>
        <dbReference type="ChEBI" id="CHEBI:57384"/>
        <dbReference type="ChEBI" id="CHEBI:456216"/>
        <dbReference type="EC" id="6.4.1.2"/>
    </reaction>
</comment>
<dbReference type="GO" id="GO:0004075">
    <property type="term" value="F:biotin carboxylase activity"/>
    <property type="evidence" value="ECO:0007669"/>
    <property type="project" value="UniProtKB-EC"/>
</dbReference>
<dbReference type="GO" id="GO:0006633">
    <property type="term" value="P:fatty acid biosynthetic process"/>
    <property type="evidence" value="ECO:0007669"/>
    <property type="project" value="TreeGrafter"/>
</dbReference>
<feature type="signal peptide" evidence="13">
    <location>
        <begin position="1"/>
        <end position="21"/>
    </location>
</feature>
<keyword evidence="5 10" id="KW-0067">ATP-binding</keyword>
<name>A0A060S0Y6_PLARE</name>
<dbReference type="Pfam" id="PF02785">
    <property type="entry name" value="Biotin_carb_C"/>
    <property type="match status" value="1"/>
</dbReference>
<dbReference type="Gene3D" id="2.40.50.100">
    <property type="match status" value="1"/>
</dbReference>
<feature type="compositionally biased region" description="Gly residues" evidence="12">
    <location>
        <begin position="1467"/>
        <end position="1529"/>
    </location>
</feature>
<keyword evidence="6" id="KW-0092">Biotin</keyword>
<feature type="domain" description="CoA carboxyltransferase N-terminal" evidence="17">
    <location>
        <begin position="2622"/>
        <end position="2879"/>
    </location>
</feature>
<feature type="compositionally biased region" description="Low complexity" evidence="12">
    <location>
        <begin position="112"/>
        <end position="126"/>
    </location>
</feature>
<keyword evidence="7" id="KW-0511">Multifunctional enzyme</keyword>
<comment type="cofactor">
    <cofactor evidence="1">
        <name>biotin</name>
        <dbReference type="ChEBI" id="CHEBI:57586"/>
    </cofactor>
</comment>
<sequence>MINFFLSLLLFVLFFENLVVSIKYRNIHYIHMPNNAHNKNFNEKENREIYHNVNISGGNTIYDEPKNKYITLFLSNGKKILHSIFRNNNNNNNNITICNENTGKNSNINLKNNSENNTKNNSKNYSRGSSSCLNIQNVSNTYYDKRRIKKDIMNKKVEENLIHDENNIINNNICCDEKQDLNKEIHVDEQNEKKSNSTLNNESFISILSNDNSEKKKDIEENNNYSNNFYLNSLEENIIYPTQHVDCDYNGKWKSHVDDILENDSYYSNMNDNSNKSCISDYELLKTSILLNTKDDFPLYENSSKNILTTSGKINKNKNLKERKKKNLNRLFYTLKLTNNFSFKNSKNRRKYANSYNSVSSTHSRYIMDNKEYIIYHNNNNNNNNYNSYSNNSNNMYIQGNKKKYNRLYCKKSENSQEKDYDKDINLIASDKINSELSQSDLKYNSQIINMPNDHFNIITSDEKENIKKNAYKNYVNYINERRYGYFDLLEKKNEKIIRKLLIANNGMAALKCILSLKDWLFKKFNDENLIKIIVMATDEDIKSNAKYISLADKVIKVPGGKNIHNYANVPLIVELAKSENVDAVWPGWGHSSENPLLSTLLEKENIIFIGPTGNVMEALGDKISANILAQSVEVPVVKWSGDNIRIDKFENNKINDELYSNATIHSLDDCIKECKRIGFPVMIKASQGGGGKGIRKVENEYEIKKAYEQVQNELPNSPIFLMKVCNNVRHIEIQVVGDMYGNVCSLSGRDCTTQRRFQKIFEEGPPSVVPYPIFREMEKSSIRLTKMIKYRGAGTIEYLYDQINKKYFFLELNPRLQVEHPVSEGITNCNLISIQLQVAMGIPLQNIDDIRNLYQIDKIEKIKKDEQKKEFELNDNLCNDNIYKDNISNDNIYKDNISNDNDNIYKDNINNDNIYKDNINSDNIYHTDKTTNEKNNKNLLHCNNYRNQNLCNNNWIKCLLNYDTNENVNRKNNLLKEHFDFYNNKPYIKNHVIAARITAENSNDSFKPTSGNVRRINFQNWKDVWGYFSINDGFVHEFSDSQIGHIFAKGETREVARKNLILALRKLHIDGDIKTGTKYLAKILESKAFIDNNITTNWLDIIIEKKKHVFYNTCHIILLCATIFKLLVYFMNEKEKVEENLARDDIAIKRDKNYGNLINKNNNHNGNIKNNAEPMCKMKSAYIFDMVFQNIKYSFKGYNTGENLYKLEINGQEIEISAEYDKNNNKVFSTFNNQTYIYACSEDTLGIHMQLEKDNIFIPNVRNPYHLISNTNGKIVKYLINDGEEVKKNDDYIEVEAMKMIMTFKSTESGILRHKLSEGTIIKIGDLLGIIEKKDNDKKHIKQDNEIQYFNGHLDLSNKYTYELIDNRRIFPNILDDNYNKSCNNSYAFTDNMSLQNSEEHYLVKDEKKKKKKNISSILNNNMVSIKTVSNDVTDNINVLRAETFSEEGLQGQMGDGQMGDGQMGDGQMGDGQMGDGQMGDGQMGDGQMGDGQMGDGQMGGGQMGDGQMGDGQMGDGQMGDGQMGDGQMGDDDMCDGDMCDGDMCDGEHVVKKNDKEQNKSHKNLKENNMDECTYEDDNCIYMKENQKKKLFMKQNRKKIFRLFSNDNEKITTALNYLNDKFHCVKNYLSNLNFSSANSVTGSSDSCYQNNKNNNNNDNNNYNNNYNNNNNNNNNNKKNKKKNNSVQYDYSNSKYSNVNRIHRNDKKPFDKSYLMNKVNSNNVNVLKMKSKNNSRFPLIENLENNISTEIMSSRNTSNEKILHNNVSKDNTITEPIFNNNSSDESNINNITFFNNLSNNGSIRKINNNNNNSSSSNNNNNNNNNKNNNFIHSYYMDYNNDNIYWNHVKNGKSKYFLDIPIMKRIEFLLKGYEQDYEKCFDELINKKDIKNVSNWCAYINNINDILDTFIQYNILFSKKEFISELDLYDILYNNIKDKKKQYEIIHAYTYNDLSIKFIEEILKYILNNINNNLDFNIILDKLKILSEFKGKIFRNIIVLSRHILFLLEGLELIEYIKVALNYNDNKNMKNGKLSNDMLLLCNYMKKNNLDYSKMIEYKNNKNDIEIVNMFLKGHSSNIHMFVPSLIKLNKNSMFLEFYLNNLYKYCNIKSILVTNNIMKFSINNSEYNNLLIWNENDTIDINKILESDIKINNDTYLNTVHIININNDFCLDPTHSLEENIINKILQKCKKLYIYNYANNKYGDIYEWKNEDISKGLVGKYSKDGSINNILPFEEYIFGNEKEIWEYYELKNINQAIYEKTKIFFGIYKNNKNDNNICNNVNNNYTSLFGHRVIHFNNIKNILNENTNFEEHNYQDDKFIFNKDIHNILLELKESLNDIARGRLNTLVRDNKISSYIIYHIILDDMMDIETIKEAYKVFMIKYNEMILENYVNNIFIKIYRTNKKSCTQNAHQIQLEKMFKLNVLLNKKDVKKERLDRYNMEDDNNNKKDNNNNNNNDDDNKYNCNNNNNDDDNKYNCNNNYYYHNSHFVEEINQFPSFQIDTLYMKRKRAREVDTLYAYDFINLINISLNRSNKNRESHNIGNYINSIKEFKLKSDLICSNSNSDNLKNHAMNIIKSTHIPLEKKQEYLFEHFDNLSNYEIKIRKSLFLSDELDIGQNKRSVVGLLLNIRTDEYEEGRDVIFIINDISTQGGSFSIFEDELFYGVSSYAREKKIPRIYISCNSGARIGLYNFLKDKIRIEWKDEQKKELGYKYIYITQDVKEQIDKEDIIFLTEIIENNEKRYIIDAIVGNLKNPVGVENLRGSGLIAGETSKAYEEIFTLSYVTGRSVGIGAYLVRLGKRTIQKKGSSLLLTGFNALNKILGENVYVSNEQLGGVNIMMRNGISQVQVESDQEGMDKIIQWLSYVPRTSNDYYDLIQNIYKEKNRNILQNNNFLITNKQKSMNKYNNLFIHNNENVSNGVDIKDNIRNQIDTNINTETNINVQNLNIIKKNGINTKSKQDENVYEKKDEVEEIYKDQNTYSTNNSKALKPIDNSRSSYNFELLRINDMDYDYIDDSNIIDLIKGNQEEQGFLDKNTYFEYMNEWGKGIITGRGKLGSIPVGFIAVNKNLVTQSIPCDPALKTNAQKLIQAPCVFFPDNSFKTAQSIEDFNKENLPLFIFANWRGFSGGSMDMFYGILKFGSMIVNQLVNYKHPVFVYIPISAELRGGSWVVVDETLNSKIIEMYADVNSKGGILEPPGIVEVKFRYPDIRKLMHSTDTTIIALDEKMARCENDEEKNNIKKDIEIKEKELLPYYLQVCHKYADLHDMSACMKAKGVIRKIVPWNKARSFFYYRLMRRLLINILSRKYDNALIKNEEIENILNDLNNSEDDDYIVCNRVFNNNILRNLKYDTKDIIYNKTLNDFLKIFKMLSQEERTEFLNKINSYEN</sequence>
<dbReference type="Pfam" id="PF00289">
    <property type="entry name" value="Biotin_carb_N"/>
    <property type="match status" value="1"/>
</dbReference>
<evidence type="ECO:0000313" key="20">
    <source>
        <dbReference type="Proteomes" id="UP000027581"/>
    </source>
</evidence>
<evidence type="ECO:0000256" key="2">
    <source>
        <dbReference type="ARBA" id="ARBA00004956"/>
    </source>
</evidence>
<dbReference type="InterPro" id="IPR005479">
    <property type="entry name" value="CPAse_ATP-bd"/>
</dbReference>
<organism evidence="19 20">
    <name type="scientific">Plasmodium reichenowi</name>
    <dbReference type="NCBI Taxonomy" id="5854"/>
    <lineage>
        <taxon>Eukaryota</taxon>
        <taxon>Sar</taxon>
        <taxon>Alveolata</taxon>
        <taxon>Apicomplexa</taxon>
        <taxon>Aconoidasida</taxon>
        <taxon>Haemosporida</taxon>
        <taxon>Plasmodiidae</taxon>
        <taxon>Plasmodium</taxon>
        <taxon>Plasmodium (Laverania)</taxon>
    </lineage>
</organism>
<keyword evidence="11" id="KW-0175">Coiled coil</keyword>
<dbReference type="FunFam" id="3.30.1490.20:FF:000003">
    <property type="entry name" value="acetyl-CoA carboxylase isoform X1"/>
    <property type="match status" value="1"/>
</dbReference>
<dbReference type="InterPro" id="IPR005482">
    <property type="entry name" value="Biotin_COase_C"/>
</dbReference>
<dbReference type="SUPFAM" id="SSF51230">
    <property type="entry name" value="Single hybrid motif"/>
    <property type="match status" value="1"/>
</dbReference>
<feature type="domain" description="CoA carboxyltransferase C-terminal" evidence="18">
    <location>
        <begin position="3007"/>
        <end position="3311"/>
    </location>
</feature>
<dbReference type="SUPFAM" id="SSF52440">
    <property type="entry name" value="PreATP-grasp domain"/>
    <property type="match status" value="1"/>
</dbReference>
<dbReference type="SUPFAM" id="SSF56059">
    <property type="entry name" value="Glutathione synthetase ATP-binding domain-like"/>
    <property type="match status" value="1"/>
</dbReference>
<dbReference type="InterPro" id="IPR013815">
    <property type="entry name" value="ATP_grasp_subdomain_1"/>
</dbReference>
<accession>A0A060S0Y6</accession>
<dbReference type="InterPro" id="IPR029045">
    <property type="entry name" value="ClpP/crotonase-like_dom_sf"/>
</dbReference>
<evidence type="ECO:0000259" key="15">
    <source>
        <dbReference type="PROSITE" id="PS50975"/>
    </source>
</evidence>
<feature type="region of interest" description="Disordered" evidence="12">
    <location>
        <begin position="1804"/>
        <end position="1826"/>
    </location>
</feature>
<evidence type="ECO:0000259" key="14">
    <source>
        <dbReference type="PROSITE" id="PS50968"/>
    </source>
</evidence>